<dbReference type="GO" id="GO:0004022">
    <property type="term" value="F:alcohol dehydrogenase (NAD+) activity"/>
    <property type="evidence" value="ECO:0007669"/>
    <property type="project" value="TreeGrafter"/>
</dbReference>
<organism evidence="6 7">
    <name type="scientific">Penicillium angulare</name>
    <dbReference type="NCBI Taxonomy" id="116970"/>
    <lineage>
        <taxon>Eukaryota</taxon>
        <taxon>Fungi</taxon>
        <taxon>Dikarya</taxon>
        <taxon>Ascomycota</taxon>
        <taxon>Pezizomycotina</taxon>
        <taxon>Eurotiomycetes</taxon>
        <taxon>Eurotiomycetidae</taxon>
        <taxon>Eurotiales</taxon>
        <taxon>Aspergillaceae</taxon>
        <taxon>Penicillium</taxon>
    </lineage>
</organism>
<dbReference type="OrthoDB" id="1879366at2759"/>
<dbReference type="AlphaFoldDB" id="A0A9W9JZH1"/>
<evidence type="ECO:0000313" key="6">
    <source>
        <dbReference type="EMBL" id="KAJ5087599.1"/>
    </source>
</evidence>
<dbReference type="SUPFAM" id="SSF50129">
    <property type="entry name" value="GroES-like"/>
    <property type="match status" value="1"/>
</dbReference>
<accession>A0A9W9JZH1</accession>
<evidence type="ECO:0000313" key="7">
    <source>
        <dbReference type="Proteomes" id="UP001149165"/>
    </source>
</evidence>
<proteinExistence type="predicted"/>
<keyword evidence="4" id="KW-0560">Oxidoreductase</keyword>
<dbReference type="Pfam" id="PF08240">
    <property type="entry name" value="ADH_N"/>
    <property type="match status" value="1"/>
</dbReference>
<evidence type="ECO:0000256" key="3">
    <source>
        <dbReference type="ARBA" id="ARBA00022833"/>
    </source>
</evidence>
<comment type="caution">
    <text evidence="6">The sequence shown here is derived from an EMBL/GenBank/DDBJ whole genome shotgun (WGS) entry which is preliminary data.</text>
</comment>
<dbReference type="PANTHER" id="PTHR42940:SF2">
    <property type="entry name" value="DEHYDROGENASE FAMILY OXIDOREDUCTASE, PUTATIVE (JCVI)-RELATED"/>
    <property type="match status" value="1"/>
</dbReference>
<dbReference type="InterPro" id="IPR011032">
    <property type="entry name" value="GroES-like_sf"/>
</dbReference>
<comment type="cofactor">
    <cofactor evidence="1">
        <name>Zn(2+)</name>
        <dbReference type="ChEBI" id="CHEBI:29105"/>
    </cofactor>
</comment>
<dbReference type="PANTHER" id="PTHR42940">
    <property type="entry name" value="ALCOHOL DEHYDROGENASE 1-RELATED"/>
    <property type="match status" value="1"/>
</dbReference>
<dbReference type="GO" id="GO:0046872">
    <property type="term" value="F:metal ion binding"/>
    <property type="evidence" value="ECO:0007669"/>
    <property type="project" value="UniProtKB-KW"/>
</dbReference>
<dbReference type="EMBL" id="JAPQKH010000007">
    <property type="protein sequence ID" value="KAJ5087599.1"/>
    <property type="molecule type" value="Genomic_DNA"/>
</dbReference>
<evidence type="ECO:0000256" key="4">
    <source>
        <dbReference type="ARBA" id="ARBA00023002"/>
    </source>
</evidence>
<name>A0A9W9JZH1_9EURO</name>
<gene>
    <name evidence="6" type="ORF">N7456_011215</name>
</gene>
<dbReference type="GO" id="GO:0005737">
    <property type="term" value="C:cytoplasm"/>
    <property type="evidence" value="ECO:0007669"/>
    <property type="project" value="TreeGrafter"/>
</dbReference>
<dbReference type="Gene3D" id="3.90.180.10">
    <property type="entry name" value="Medium-chain alcohol dehydrogenases, catalytic domain"/>
    <property type="match status" value="1"/>
</dbReference>
<reference evidence="6" key="1">
    <citation type="submission" date="2022-11" db="EMBL/GenBank/DDBJ databases">
        <authorList>
            <person name="Petersen C."/>
        </authorList>
    </citation>
    <scope>NUCLEOTIDE SEQUENCE</scope>
    <source>
        <strain evidence="6">IBT 30069</strain>
    </source>
</reference>
<keyword evidence="2" id="KW-0479">Metal-binding</keyword>
<reference evidence="6" key="2">
    <citation type="journal article" date="2023" name="IMA Fungus">
        <title>Comparative genomic study of the Penicillium genus elucidates a diverse pangenome and 15 lateral gene transfer events.</title>
        <authorList>
            <person name="Petersen C."/>
            <person name="Sorensen T."/>
            <person name="Nielsen M.R."/>
            <person name="Sondergaard T.E."/>
            <person name="Sorensen J.L."/>
            <person name="Fitzpatrick D.A."/>
            <person name="Frisvad J.C."/>
            <person name="Nielsen K.L."/>
        </authorList>
    </citation>
    <scope>NUCLEOTIDE SEQUENCE</scope>
    <source>
        <strain evidence="6">IBT 30069</strain>
    </source>
</reference>
<sequence>MASPTAQIAAVIPASGPSDVSNVQISNTHRVPVPGEGEVLIKLEFSGVCHSDVHSIRGDTPMRTDVAGHEGVGKVVSGMIAQLLTLRLK</sequence>
<keyword evidence="7" id="KW-1185">Reference proteome</keyword>
<dbReference type="InterPro" id="IPR013154">
    <property type="entry name" value="ADH-like_N"/>
</dbReference>
<dbReference type="Proteomes" id="UP001149165">
    <property type="component" value="Unassembled WGS sequence"/>
</dbReference>
<keyword evidence="3" id="KW-0862">Zinc</keyword>
<protein>
    <recommendedName>
        <fullName evidence="5">Alcohol dehydrogenase-like N-terminal domain-containing protein</fullName>
    </recommendedName>
</protein>
<evidence type="ECO:0000256" key="2">
    <source>
        <dbReference type="ARBA" id="ARBA00022723"/>
    </source>
</evidence>
<evidence type="ECO:0000256" key="1">
    <source>
        <dbReference type="ARBA" id="ARBA00001947"/>
    </source>
</evidence>
<feature type="domain" description="Alcohol dehydrogenase-like N-terminal" evidence="5">
    <location>
        <begin position="35"/>
        <end position="77"/>
    </location>
</feature>
<evidence type="ECO:0000259" key="5">
    <source>
        <dbReference type="Pfam" id="PF08240"/>
    </source>
</evidence>